<name>A0A061B539_RHOTO</name>
<evidence type="ECO:0000256" key="4">
    <source>
        <dbReference type="SAM" id="Phobius"/>
    </source>
</evidence>
<keyword evidence="4" id="KW-0812">Transmembrane</keyword>
<dbReference type="AlphaFoldDB" id="A0A061B539"/>
<dbReference type="Gene3D" id="1.20.1250.20">
    <property type="entry name" value="MFS general substrate transporter like domains"/>
    <property type="match status" value="2"/>
</dbReference>
<feature type="transmembrane region" description="Helical" evidence="4">
    <location>
        <begin position="482"/>
        <end position="505"/>
    </location>
</feature>
<dbReference type="OrthoDB" id="6499973at2759"/>
<feature type="region of interest" description="Disordered" evidence="3">
    <location>
        <begin position="101"/>
        <end position="126"/>
    </location>
</feature>
<feature type="compositionally biased region" description="Basic and acidic residues" evidence="3">
    <location>
        <begin position="101"/>
        <end position="125"/>
    </location>
</feature>
<feature type="transmembrane region" description="Helical" evidence="4">
    <location>
        <begin position="242"/>
        <end position="262"/>
    </location>
</feature>
<comment type="similarity">
    <text evidence="2">Belongs to the major facilitator superfamily. Monocarboxylate porter (TC 2.A.1.13) family.</text>
</comment>
<dbReference type="PANTHER" id="PTHR11360">
    <property type="entry name" value="MONOCARBOXYLATE TRANSPORTER"/>
    <property type="match status" value="1"/>
</dbReference>
<feature type="transmembrane region" description="Helical" evidence="4">
    <location>
        <begin position="387"/>
        <end position="408"/>
    </location>
</feature>
<dbReference type="SUPFAM" id="SSF103473">
    <property type="entry name" value="MFS general substrate transporter"/>
    <property type="match status" value="1"/>
</dbReference>
<proteinExistence type="inferred from homology"/>
<reference evidence="5" key="1">
    <citation type="journal article" date="2014" name="Genome Announc.">
        <title>Draft genome sequence of Rhodosporidium toruloides CECT1137, an oleaginous yeast of biotechnological interest.</title>
        <authorList>
            <person name="Morin N."/>
            <person name="Calcas X."/>
            <person name="Devillers H."/>
            <person name="Durrens P."/>
            <person name="Sherman D.J."/>
            <person name="Nicaud J.-M."/>
            <person name="Neuveglise C."/>
        </authorList>
    </citation>
    <scope>NUCLEOTIDE SEQUENCE</scope>
    <source>
        <strain evidence="5">CECT1137</strain>
    </source>
</reference>
<dbReference type="GO" id="GO:0016020">
    <property type="term" value="C:membrane"/>
    <property type="evidence" value="ECO:0007669"/>
    <property type="project" value="UniProtKB-SubCell"/>
</dbReference>
<dbReference type="PANTHER" id="PTHR11360:SF234">
    <property type="entry name" value="MFS-TYPE TRANSPORTER DBAD-RELATED"/>
    <property type="match status" value="1"/>
</dbReference>
<dbReference type="Pfam" id="PF07690">
    <property type="entry name" value="MFS_1"/>
    <property type="match status" value="1"/>
</dbReference>
<dbReference type="InterPro" id="IPR011701">
    <property type="entry name" value="MFS"/>
</dbReference>
<sequence length="546" mass="58899">MAPPQDSRTRWAEDELTPPVSPAPSAAVSRTPTLVDLHAHGLAAARADEAAKGLKDEQEDGTKTATNDGHHHPHLPHLHLPPHPNQHLERYYPAEHYEATSEIEREKAEAQRRAADGGADPEKAAEGQALATVPSGVDDYPDGGFKAWLVVAGAWCISFTAWGYPNGFGVLLSYWSRNQLSTYAESDIAWIGSFQIAANLFTAVLSGKAFDAGYCKHLLVAGLFVYTAGLFGLSYASTYWQIFLAQGLACGLASGLTFLPACSAVSHYFKRRRMLALGFLATGSSLGGVVYPSMMNKLLYQVGYGWTIRAVGFINLGLIAFACFAISSRLPPRPMGRITSFLDFGVFRGEANRAYRLYVLGASLVWLGLYTPLFYSEQYALFNGVRSNIAFYSLAMLNATSVFGRTLPNYFADQYGPLNLLIPATTVSGLMIFFWIPAMMNAAGVIVWSLLFGAFQGAFVAMLPAAIAALTEDMRTVGIRMAMAFLCQSLAALVGTPICGYVISYNAGRTGFIGAGILSGGEVFVGVVFIAFARFAAAKRKGTPWV</sequence>
<accession>A0A061B539</accession>
<feature type="transmembrane region" description="Helical" evidence="4">
    <location>
        <begin position="511"/>
        <end position="533"/>
    </location>
</feature>
<organism evidence="5">
    <name type="scientific">Rhodotorula toruloides</name>
    <name type="common">Yeast</name>
    <name type="synonym">Rhodosporidium toruloides</name>
    <dbReference type="NCBI Taxonomy" id="5286"/>
    <lineage>
        <taxon>Eukaryota</taxon>
        <taxon>Fungi</taxon>
        <taxon>Dikarya</taxon>
        <taxon>Basidiomycota</taxon>
        <taxon>Pucciniomycotina</taxon>
        <taxon>Microbotryomycetes</taxon>
        <taxon>Sporidiobolales</taxon>
        <taxon>Sporidiobolaceae</taxon>
        <taxon>Rhodotorula</taxon>
    </lineage>
</organism>
<gene>
    <name evidence="5" type="ORF">RHTO0S_09e06634g</name>
</gene>
<evidence type="ECO:0000256" key="3">
    <source>
        <dbReference type="SAM" id="MobiDB-lite"/>
    </source>
</evidence>
<feature type="compositionally biased region" description="Low complexity" evidence="3">
    <location>
        <begin position="23"/>
        <end position="33"/>
    </location>
</feature>
<feature type="transmembrane region" description="Helical" evidence="4">
    <location>
        <begin position="274"/>
        <end position="294"/>
    </location>
</feature>
<feature type="transmembrane region" description="Helical" evidence="4">
    <location>
        <begin position="218"/>
        <end position="236"/>
    </location>
</feature>
<evidence type="ECO:0000256" key="1">
    <source>
        <dbReference type="ARBA" id="ARBA00004141"/>
    </source>
</evidence>
<feature type="transmembrane region" description="Helical" evidence="4">
    <location>
        <begin position="188"/>
        <end position="206"/>
    </location>
</feature>
<feature type="region of interest" description="Disordered" evidence="3">
    <location>
        <begin position="1"/>
        <end position="34"/>
    </location>
</feature>
<protein>
    <submittedName>
        <fullName evidence="5">RHTO0S09e06634g1_1</fullName>
    </submittedName>
</protein>
<feature type="transmembrane region" description="Helical" evidence="4">
    <location>
        <begin position="357"/>
        <end position="375"/>
    </location>
</feature>
<feature type="compositionally biased region" description="Basic and acidic residues" evidence="3">
    <location>
        <begin position="46"/>
        <end position="62"/>
    </location>
</feature>
<feature type="transmembrane region" description="Helical" evidence="4">
    <location>
        <begin position="446"/>
        <end position="470"/>
    </location>
</feature>
<dbReference type="EMBL" id="LK052944">
    <property type="protein sequence ID" value="CDR44583.1"/>
    <property type="molecule type" value="Genomic_DNA"/>
</dbReference>
<evidence type="ECO:0000313" key="5">
    <source>
        <dbReference type="EMBL" id="CDR44583.1"/>
    </source>
</evidence>
<keyword evidence="4" id="KW-0472">Membrane</keyword>
<comment type="subcellular location">
    <subcellularLocation>
        <location evidence="1">Membrane</location>
        <topology evidence="1">Multi-pass membrane protein</topology>
    </subcellularLocation>
</comment>
<dbReference type="GO" id="GO:0022857">
    <property type="term" value="F:transmembrane transporter activity"/>
    <property type="evidence" value="ECO:0007669"/>
    <property type="project" value="InterPro"/>
</dbReference>
<feature type="region of interest" description="Disordered" evidence="3">
    <location>
        <begin position="46"/>
        <end position="87"/>
    </location>
</feature>
<feature type="transmembrane region" description="Helical" evidence="4">
    <location>
        <begin position="147"/>
        <end position="168"/>
    </location>
</feature>
<feature type="transmembrane region" description="Helical" evidence="4">
    <location>
        <begin position="420"/>
        <end position="440"/>
    </location>
</feature>
<evidence type="ECO:0000256" key="2">
    <source>
        <dbReference type="ARBA" id="ARBA00006727"/>
    </source>
</evidence>
<feature type="transmembrane region" description="Helical" evidence="4">
    <location>
        <begin position="306"/>
        <end position="327"/>
    </location>
</feature>
<dbReference type="InterPro" id="IPR050327">
    <property type="entry name" value="Proton-linked_MCT"/>
</dbReference>
<dbReference type="InterPro" id="IPR036259">
    <property type="entry name" value="MFS_trans_sf"/>
</dbReference>
<keyword evidence="4" id="KW-1133">Transmembrane helix</keyword>